<sequence length="122" mass="14044">MSRFSSTPSTLKHIAPDPHSVQLRLPLPVEEEGRGDGGDGLLHPKSIYPHRQPLLFLLFSPMLLNLNVRLLLFLLFFPIFLFLRFYFHHFPLFYLIHLPTHTPSCYPFTLGMAMETVVIRGG</sequence>
<accession>A0A3N4M3M4</accession>
<keyword evidence="3" id="KW-1185">Reference proteome</keyword>
<proteinExistence type="predicted"/>
<gene>
    <name evidence="2" type="ORF">L211DRAFT_39985</name>
</gene>
<keyword evidence="1" id="KW-1133">Transmembrane helix</keyword>
<evidence type="ECO:0000313" key="3">
    <source>
        <dbReference type="Proteomes" id="UP000267821"/>
    </source>
</evidence>
<dbReference type="EMBL" id="ML121527">
    <property type="protein sequence ID" value="RPB29754.1"/>
    <property type="molecule type" value="Genomic_DNA"/>
</dbReference>
<dbReference type="Proteomes" id="UP000267821">
    <property type="component" value="Unassembled WGS sequence"/>
</dbReference>
<evidence type="ECO:0000256" key="1">
    <source>
        <dbReference type="SAM" id="Phobius"/>
    </source>
</evidence>
<evidence type="ECO:0000313" key="2">
    <source>
        <dbReference type="EMBL" id="RPB29754.1"/>
    </source>
</evidence>
<dbReference type="InParanoid" id="A0A3N4M3M4"/>
<organism evidence="2 3">
    <name type="scientific">Terfezia boudieri ATCC MYA-4762</name>
    <dbReference type="NCBI Taxonomy" id="1051890"/>
    <lineage>
        <taxon>Eukaryota</taxon>
        <taxon>Fungi</taxon>
        <taxon>Dikarya</taxon>
        <taxon>Ascomycota</taxon>
        <taxon>Pezizomycotina</taxon>
        <taxon>Pezizomycetes</taxon>
        <taxon>Pezizales</taxon>
        <taxon>Pezizaceae</taxon>
        <taxon>Terfezia</taxon>
    </lineage>
</organism>
<keyword evidence="1" id="KW-0812">Transmembrane</keyword>
<keyword evidence="1" id="KW-0472">Membrane</keyword>
<dbReference type="AlphaFoldDB" id="A0A3N4M3M4"/>
<protein>
    <submittedName>
        <fullName evidence="2">Uncharacterized protein</fullName>
    </submittedName>
</protein>
<feature type="transmembrane region" description="Helical" evidence="1">
    <location>
        <begin position="66"/>
        <end position="87"/>
    </location>
</feature>
<name>A0A3N4M3M4_9PEZI</name>
<reference evidence="2 3" key="1">
    <citation type="journal article" date="2018" name="Nat. Ecol. Evol.">
        <title>Pezizomycetes genomes reveal the molecular basis of ectomycorrhizal truffle lifestyle.</title>
        <authorList>
            <person name="Murat C."/>
            <person name="Payen T."/>
            <person name="Noel B."/>
            <person name="Kuo A."/>
            <person name="Morin E."/>
            <person name="Chen J."/>
            <person name="Kohler A."/>
            <person name="Krizsan K."/>
            <person name="Balestrini R."/>
            <person name="Da Silva C."/>
            <person name="Montanini B."/>
            <person name="Hainaut M."/>
            <person name="Levati E."/>
            <person name="Barry K.W."/>
            <person name="Belfiori B."/>
            <person name="Cichocki N."/>
            <person name="Clum A."/>
            <person name="Dockter R.B."/>
            <person name="Fauchery L."/>
            <person name="Guy J."/>
            <person name="Iotti M."/>
            <person name="Le Tacon F."/>
            <person name="Lindquist E.A."/>
            <person name="Lipzen A."/>
            <person name="Malagnac F."/>
            <person name="Mello A."/>
            <person name="Molinier V."/>
            <person name="Miyauchi S."/>
            <person name="Poulain J."/>
            <person name="Riccioni C."/>
            <person name="Rubini A."/>
            <person name="Sitrit Y."/>
            <person name="Splivallo R."/>
            <person name="Traeger S."/>
            <person name="Wang M."/>
            <person name="Zifcakova L."/>
            <person name="Wipf D."/>
            <person name="Zambonelli A."/>
            <person name="Paolocci F."/>
            <person name="Nowrousian M."/>
            <person name="Ottonello S."/>
            <person name="Baldrian P."/>
            <person name="Spatafora J.W."/>
            <person name="Henrissat B."/>
            <person name="Nagy L.G."/>
            <person name="Aury J.M."/>
            <person name="Wincker P."/>
            <person name="Grigoriev I.V."/>
            <person name="Bonfante P."/>
            <person name="Martin F.M."/>
        </authorList>
    </citation>
    <scope>NUCLEOTIDE SEQUENCE [LARGE SCALE GENOMIC DNA]</scope>
    <source>
        <strain evidence="2 3">ATCC MYA-4762</strain>
    </source>
</reference>